<feature type="compositionally biased region" description="Low complexity" evidence="1">
    <location>
        <begin position="31"/>
        <end position="48"/>
    </location>
</feature>
<accession>M7UBZ2</accession>
<dbReference type="EMBL" id="KB708093">
    <property type="protein sequence ID" value="EMR80907.1"/>
    <property type="molecule type" value="Genomic_DNA"/>
</dbReference>
<protein>
    <submittedName>
        <fullName evidence="2">Uncharacterized protein</fullName>
    </submittedName>
</protein>
<sequence length="176" mass="19591">MICFNPVSTANKPSASSKASTVPKALMPPEVSKASTTPKKSKASKVSAFAQEPEELEEEHVQEIEDLNIPEPPPPRAGTKRKSRNDSDFEKLKSQFLKLTPEKMNELLQDTKAIEQFTQVKKDIGLKIKKSLDKYEDGKWVAKVEPGSSPAKKRKTSKALTRKQRPAVSKEIIMDS</sequence>
<evidence type="ECO:0000256" key="1">
    <source>
        <dbReference type="SAM" id="MobiDB-lite"/>
    </source>
</evidence>
<feature type="compositionally biased region" description="Polar residues" evidence="1">
    <location>
        <begin position="1"/>
        <end position="20"/>
    </location>
</feature>
<reference evidence="3" key="1">
    <citation type="journal article" date="2013" name="Genome Announc.">
        <title>Draft genome sequence of Botrytis cinerea BcDW1, inoculum for noble rot of grape berries.</title>
        <authorList>
            <person name="Blanco-Ulate B."/>
            <person name="Allen G."/>
            <person name="Powell A.L."/>
            <person name="Cantu D."/>
        </authorList>
    </citation>
    <scope>NUCLEOTIDE SEQUENCE [LARGE SCALE GENOMIC DNA]</scope>
    <source>
        <strain evidence="3">BcDW1</strain>
    </source>
</reference>
<feature type="compositionally biased region" description="Basic residues" evidence="1">
    <location>
        <begin position="151"/>
        <end position="165"/>
    </location>
</feature>
<dbReference type="AlphaFoldDB" id="M7UBZ2"/>
<proteinExistence type="predicted"/>
<dbReference type="HOGENOM" id="CLU_1524928_0_0_1"/>
<feature type="region of interest" description="Disordered" evidence="1">
    <location>
        <begin position="144"/>
        <end position="176"/>
    </location>
</feature>
<organism evidence="2 3">
    <name type="scientific">Botryotinia fuckeliana (strain BcDW1)</name>
    <name type="common">Noble rot fungus</name>
    <name type="synonym">Botrytis cinerea</name>
    <dbReference type="NCBI Taxonomy" id="1290391"/>
    <lineage>
        <taxon>Eukaryota</taxon>
        <taxon>Fungi</taxon>
        <taxon>Dikarya</taxon>
        <taxon>Ascomycota</taxon>
        <taxon>Pezizomycotina</taxon>
        <taxon>Leotiomycetes</taxon>
        <taxon>Helotiales</taxon>
        <taxon>Sclerotiniaceae</taxon>
        <taxon>Botrytis</taxon>
    </lineage>
</organism>
<dbReference type="Proteomes" id="UP000012045">
    <property type="component" value="Unassembled WGS sequence"/>
</dbReference>
<dbReference type="OrthoDB" id="10591736at2759"/>
<feature type="region of interest" description="Disordered" evidence="1">
    <location>
        <begin position="1"/>
        <end position="89"/>
    </location>
</feature>
<gene>
    <name evidence="2" type="ORF">BcDW1_10443</name>
</gene>
<feature type="compositionally biased region" description="Acidic residues" evidence="1">
    <location>
        <begin position="52"/>
        <end position="68"/>
    </location>
</feature>
<evidence type="ECO:0000313" key="2">
    <source>
        <dbReference type="EMBL" id="EMR80907.1"/>
    </source>
</evidence>
<name>M7UBZ2_BOTF1</name>
<evidence type="ECO:0000313" key="3">
    <source>
        <dbReference type="Proteomes" id="UP000012045"/>
    </source>
</evidence>